<comment type="caution">
    <text evidence="1">The sequence shown here is derived from an EMBL/GenBank/DDBJ whole genome shotgun (WGS) entry which is preliminary data.</text>
</comment>
<dbReference type="Proteomes" id="UP000256541">
    <property type="component" value="Unassembled WGS sequence"/>
</dbReference>
<evidence type="ECO:0000313" key="1">
    <source>
        <dbReference type="EMBL" id="RFA16894.1"/>
    </source>
</evidence>
<evidence type="ECO:0000313" key="2">
    <source>
        <dbReference type="Proteomes" id="UP000256541"/>
    </source>
</evidence>
<accession>A0A3E0W3D9</accession>
<dbReference type="RefSeq" id="WP_116410179.1">
    <property type="nucleotide sequence ID" value="NZ_NBXB01000008.1"/>
</dbReference>
<sequence>MTEAVTFSKSGTRADVDAALGVAATHHRFANGDLASILNAITHQPATMLRRKRSLARKAPVVGSNQ</sequence>
<proteinExistence type="predicted"/>
<reference evidence="1 2" key="1">
    <citation type="submission" date="2017-04" db="EMBL/GenBank/DDBJ databases">
        <title>Comparative genome analysis of Subtercola boreus.</title>
        <authorList>
            <person name="Cho Y.-J."/>
            <person name="Cho A."/>
            <person name="Kim O.-S."/>
            <person name="Lee J.-I."/>
        </authorList>
    </citation>
    <scope>NUCLEOTIDE SEQUENCE [LARGE SCALE GENOMIC DNA]</scope>
    <source>
        <strain evidence="1 2">P27479</strain>
    </source>
</reference>
<name>A0A3E0W3D9_9MICO</name>
<dbReference type="AlphaFoldDB" id="A0A3E0W3D9"/>
<gene>
    <name evidence="1" type="ORF">B7R22_02120</name>
</gene>
<organism evidence="1 2">
    <name type="scientific">Subtercola boreus</name>
    <dbReference type="NCBI Taxonomy" id="120213"/>
    <lineage>
        <taxon>Bacteria</taxon>
        <taxon>Bacillati</taxon>
        <taxon>Actinomycetota</taxon>
        <taxon>Actinomycetes</taxon>
        <taxon>Micrococcales</taxon>
        <taxon>Microbacteriaceae</taxon>
        <taxon>Subtercola</taxon>
    </lineage>
</organism>
<protein>
    <submittedName>
        <fullName evidence="1">Uncharacterized protein</fullName>
    </submittedName>
</protein>
<dbReference type="OrthoDB" id="92877at2"/>
<dbReference type="EMBL" id="NBXB01000008">
    <property type="protein sequence ID" value="RFA16894.1"/>
    <property type="molecule type" value="Genomic_DNA"/>
</dbReference>